<organism evidence="3 4">
    <name type="scientific">Actinomadura hallensis</name>
    <dbReference type="NCBI Taxonomy" id="337895"/>
    <lineage>
        <taxon>Bacteria</taxon>
        <taxon>Bacillati</taxon>
        <taxon>Actinomycetota</taxon>
        <taxon>Actinomycetes</taxon>
        <taxon>Streptosporangiales</taxon>
        <taxon>Thermomonosporaceae</taxon>
        <taxon>Actinomadura</taxon>
    </lineage>
</organism>
<dbReference type="InterPro" id="IPR046540">
    <property type="entry name" value="DMFA2_C"/>
</dbReference>
<dbReference type="Gene3D" id="2.60.120.200">
    <property type="match status" value="1"/>
</dbReference>
<evidence type="ECO:0000256" key="1">
    <source>
        <dbReference type="SAM" id="MobiDB-lite"/>
    </source>
</evidence>
<accession>A0A543I8H7</accession>
<evidence type="ECO:0000259" key="2">
    <source>
        <dbReference type="Pfam" id="PF20254"/>
    </source>
</evidence>
<feature type="region of interest" description="Disordered" evidence="1">
    <location>
        <begin position="576"/>
        <end position="597"/>
    </location>
</feature>
<dbReference type="AlphaFoldDB" id="A0A543I8H7"/>
<dbReference type="InterPro" id="IPR013320">
    <property type="entry name" value="ConA-like_dom_sf"/>
</dbReference>
<dbReference type="Pfam" id="PF20254">
    <property type="entry name" value="DMFA2_C"/>
    <property type="match status" value="1"/>
</dbReference>
<keyword evidence="4" id="KW-1185">Reference proteome</keyword>
<evidence type="ECO:0000313" key="3">
    <source>
        <dbReference type="EMBL" id="TQM66800.1"/>
    </source>
</evidence>
<proteinExistence type="predicted"/>
<dbReference type="InterPro" id="IPR029062">
    <property type="entry name" value="Class_I_gatase-like"/>
</dbReference>
<dbReference type="RefSeq" id="WP_141965892.1">
    <property type="nucleotide sequence ID" value="NZ_VFPO01000001.1"/>
</dbReference>
<dbReference type="EMBL" id="VFPO01000001">
    <property type="protein sequence ID" value="TQM66800.1"/>
    <property type="molecule type" value="Genomic_DNA"/>
</dbReference>
<name>A0A543I8H7_9ACTN</name>
<gene>
    <name evidence="3" type="ORF">FHX41_0388</name>
</gene>
<comment type="caution">
    <text evidence="3">The sequence shown here is derived from an EMBL/GenBank/DDBJ whole genome shotgun (WGS) entry which is preliminary data.</text>
</comment>
<feature type="domain" description="N,N-dimethylformamidase beta subunit-like C-terminal" evidence="2">
    <location>
        <begin position="308"/>
        <end position="740"/>
    </location>
</feature>
<dbReference type="OrthoDB" id="505641at2"/>
<sequence length="774" mass="83888">MSEEVRDRITFDGELRRTEIVGYGDPMTAAPGETVAFKVSCAAPSFRFDLVRLLHGDENPAGPGFLEEEEVECPAAGEYPGREQELNFGSYVEVPDHPALRLSEAVTLHAWVRPTQPGKGVQGLLTKWDGARGYGLFLGADGDAQFWAGDGETADRVGTGRPLRAGRWYLVSASYDSRTGRVRVAQAALEQWPDDESTIAVERPVAAVAPIEARLIIAGHDAGSRVAAVFNGKNDSPRLYGVPLGAAEIEASARAGAAVARAQGTSAQGAHTHGLVAAWDFSLEPGTRNVIDLSPNQFHGRTVSTPARAMTGWNWTGRETVFHRAPEEYGAIHFHDDDLTDAGWETDVELVVPEDLPSGIYAARLRTPTAEDHVPFFVRPRPGTAGSDIAYLVPTTTYLAYANLAATELWEDRGEPLRPGELEMRLLSLYDVHDDGSGTCYSSRLRPNLTMRPKARLKFPDVPGRWENVPSYPHLLPADLHLTHWLGHKGYETDILTDEILHAEGAKLLSPYRVVIVGTHSEYWSERMLDALVAYLRAGGRVMYLGGNGFYWVTSYSPEEPHVIEVRRTAGARAWAAGPGEGHHSTTGEPGGIWRHRGRPPQRLVGVGFTAAGYDRAAPYRRSARSRGPDVAFVFEGIDDDHELIGDHPSLVQQHGAAGYEVDRADTALGTPGTAVVLASSSPSDHSSSYESDPADIPVGATEWPVKADLVLVRYPNGGAVFSTGSIAWCGALAHNGYDNDVSRVTDNVLRAFVSREHLGGPDDDTIRGGGRPE</sequence>
<dbReference type="Proteomes" id="UP000316706">
    <property type="component" value="Unassembled WGS sequence"/>
</dbReference>
<dbReference type="SUPFAM" id="SSF52317">
    <property type="entry name" value="Class I glutamine amidotransferase-like"/>
    <property type="match status" value="1"/>
</dbReference>
<evidence type="ECO:0000313" key="4">
    <source>
        <dbReference type="Proteomes" id="UP000316706"/>
    </source>
</evidence>
<dbReference type="SUPFAM" id="SSF49899">
    <property type="entry name" value="Concanavalin A-like lectins/glucanases"/>
    <property type="match status" value="1"/>
</dbReference>
<dbReference type="Pfam" id="PF13385">
    <property type="entry name" value="Laminin_G_3"/>
    <property type="match status" value="1"/>
</dbReference>
<protein>
    <submittedName>
        <fullName evidence="3">N,N-dimethylformamidase</fullName>
    </submittedName>
</protein>
<reference evidence="3 4" key="1">
    <citation type="submission" date="2019-06" db="EMBL/GenBank/DDBJ databases">
        <title>Sequencing the genomes of 1000 actinobacteria strains.</title>
        <authorList>
            <person name="Klenk H.-P."/>
        </authorList>
    </citation>
    <scope>NUCLEOTIDE SEQUENCE [LARGE SCALE GENOMIC DNA]</scope>
    <source>
        <strain evidence="3 4">DSM 45043</strain>
    </source>
</reference>